<evidence type="ECO:0000313" key="1">
    <source>
        <dbReference type="EMBL" id="OOC05236.1"/>
    </source>
</evidence>
<organism evidence="1 2">
    <name type="scientific">Amycolatopsis azurea DSM 43854</name>
    <dbReference type="NCBI Taxonomy" id="1238180"/>
    <lineage>
        <taxon>Bacteria</taxon>
        <taxon>Bacillati</taxon>
        <taxon>Actinomycetota</taxon>
        <taxon>Actinomycetes</taxon>
        <taxon>Pseudonocardiales</taxon>
        <taxon>Pseudonocardiaceae</taxon>
        <taxon>Amycolatopsis</taxon>
    </lineage>
</organism>
<accession>A0ABX3JC03</accession>
<keyword evidence="2" id="KW-1185">Reference proteome</keyword>
<reference evidence="1 2" key="1">
    <citation type="submission" date="2017-02" db="EMBL/GenBank/DDBJ databases">
        <title>Amycolatopsis azurea DSM 43854 draft genome.</title>
        <authorList>
            <person name="Mayilraj S."/>
        </authorList>
    </citation>
    <scope>NUCLEOTIDE SEQUENCE [LARGE SCALE GENOMIC DNA]</scope>
    <source>
        <strain evidence="1 2">DSM 43854</strain>
    </source>
</reference>
<dbReference type="Pfam" id="PF14433">
    <property type="entry name" value="SUKH-3"/>
    <property type="match status" value="1"/>
</dbReference>
<gene>
    <name evidence="1" type="ORF">B0293_17430</name>
</gene>
<dbReference type="EMBL" id="MUXN01000013">
    <property type="protein sequence ID" value="OOC05236.1"/>
    <property type="molecule type" value="Genomic_DNA"/>
</dbReference>
<name>A0ABX3JC03_9PSEU</name>
<protein>
    <recommendedName>
        <fullName evidence="3">SUKH-3 domain containing protein</fullName>
    </recommendedName>
</protein>
<dbReference type="InterPro" id="IPR025850">
    <property type="entry name" value="SUKH-3"/>
</dbReference>
<comment type="caution">
    <text evidence="1">The sequence shown here is derived from an EMBL/GenBank/DDBJ whole genome shotgun (WGS) entry which is preliminary data.</text>
</comment>
<dbReference type="Proteomes" id="UP000188551">
    <property type="component" value="Unassembled WGS sequence"/>
</dbReference>
<sequence>MSMIRFDSLGKDLRRALAMSGWSTGRKVDAGQWVKPLEDEGYRAHPLAEEILAAVGGLSIDPVNRVGPNFGNDEPYSFDPLAAGSGQRDLAEEVEGVLGGNYFPIGEWLSYSSVFVEAEGRVVAAGMGWIWELGSSFEHSLELAVCANRPLVCLHSDPGLDPWPRPVSR</sequence>
<evidence type="ECO:0000313" key="2">
    <source>
        <dbReference type="Proteomes" id="UP000188551"/>
    </source>
</evidence>
<evidence type="ECO:0008006" key="3">
    <source>
        <dbReference type="Google" id="ProtNLM"/>
    </source>
</evidence>
<proteinExistence type="predicted"/>